<comment type="subcellular location">
    <subcellularLocation>
        <location evidence="1">Cytoplasm</location>
    </subcellularLocation>
</comment>
<dbReference type="AlphaFoldDB" id="A0A380K2A9"/>
<dbReference type="InterPro" id="IPR050090">
    <property type="entry name" value="Tyrosine_recombinase_XerCD"/>
</dbReference>
<evidence type="ECO:0000259" key="11">
    <source>
        <dbReference type="PROSITE" id="PS51900"/>
    </source>
</evidence>
<dbReference type="InterPro" id="IPR044068">
    <property type="entry name" value="CB"/>
</dbReference>
<keyword evidence="2" id="KW-0963">Cytoplasm</keyword>
<dbReference type="Gene3D" id="1.10.150.130">
    <property type="match status" value="1"/>
</dbReference>
<dbReference type="PANTHER" id="PTHR30349:SF77">
    <property type="entry name" value="TYROSINE RECOMBINASE XERC"/>
    <property type="match status" value="1"/>
</dbReference>
<dbReference type="GO" id="GO:0051301">
    <property type="term" value="P:cell division"/>
    <property type="evidence" value="ECO:0007669"/>
    <property type="project" value="UniProtKB-KW"/>
</dbReference>
<dbReference type="Proteomes" id="UP000254924">
    <property type="component" value="Unassembled WGS sequence"/>
</dbReference>
<dbReference type="PANTHER" id="PTHR30349">
    <property type="entry name" value="PHAGE INTEGRASE-RELATED"/>
    <property type="match status" value="1"/>
</dbReference>
<name>A0A380K2A9_9STRE</name>
<dbReference type="GO" id="GO:0003677">
    <property type="term" value="F:DNA binding"/>
    <property type="evidence" value="ECO:0007669"/>
    <property type="project" value="UniProtKB-UniRule"/>
</dbReference>
<organism evidence="12 14">
    <name type="scientific">Streptococcus hyointestinalis</name>
    <dbReference type="NCBI Taxonomy" id="1337"/>
    <lineage>
        <taxon>Bacteria</taxon>
        <taxon>Bacillati</taxon>
        <taxon>Bacillota</taxon>
        <taxon>Bacilli</taxon>
        <taxon>Lactobacillales</taxon>
        <taxon>Streptococcaceae</taxon>
        <taxon>Streptococcus</taxon>
    </lineage>
</organism>
<dbReference type="GO" id="GO:0005737">
    <property type="term" value="C:cytoplasm"/>
    <property type="evidence" value="ECO:0007669"/>
    <property type="project" value="UniProtKB-SubCell"/>
</dbReference>
<evidence type="ECO:0000256" key="8">
    <source>
        <dbReference type="ARBA" id="ARBA00023306"/>
    </source>
</evidence>
<dbReference type="GO" id="GO:0006310">
    <property type="term" value="P:DNA recombination"/>
    <property type="evidence" value="ECO:0007669"/>
    <property type="project" value="UniProtKB-KW"/>
</dbReference>
<dbReference type="SUPFAM" id="SSF56349">
    <property type="entry name" value="DNA breaking-rejoining enzymes"/>
    <property type="match status" value="1"/>
</dbReference>
<accession>A0A380K2A9</accession>
<dbReference type="CDD" id="cd00397">
    <property type="entry name" value="DNA_BRE_C"/>
    <property type="match status" value="1"/>
</dbReference>
<evidence type="ECO:0000256" key="5">
    <source>
        <dbReference type="ARBA" id="ARBA00022908"/>
    </source>
</evidence>
<dbReference type="PROSITE" id="PS51898">
    <property type="entry name" value="TYR_RECOMBINASE"/>
    <property type="match status" value="1"/>
</dbReference>
<evidence type="ECO:0000313" key="12">
    <source>
        <dbReference type="EMBL" id="SUN58172.1"/>
    </source>
</evidence>
<evidence type="ECO:0000313" key="14">
    <source>
        <dbReference type="Proteomes" id="UP000254924"/>
    </source>
</evidence>
<keyword evidence="4" id="KW-0159">Chromosome partition</keyword>
<dbReference type="InterPro" id="IPR013762">
    <property type="entry name" value="Integrase-like_cat_sf"/>
</dbReference>
<evidence type="ECO:0000256" key="9">
    <source>
        <dbReference type="PROSITE-ProRule" id="PRU01248"/>
    </source>
</evidence>
<evidence type="ECO:0000256" key="6">
    <source>
        <dbReference type="ARBA" id="ARBA00023125"/>
    </source>
</evidence>
<evidence type="ECO:0000259" key="10">
    <source>
        <dbReference type="PROSITE" id="PS51898"/>
    </source>
</evidence>
<proteinExistence type="predicted"/>
<dbReference type="GO" id="GO:0007059">
    <property type="term" value="P:chromosome segregation"/>
    <property type="evidence" value="ECO:0007669"/>
    <property type="project" value="UniProtKB-KW"/>
</dbReference>
<protein>
    <submittedName>
        <fullName evidence="12">Tyrosine recombinase</fullName>
    </submittedName>
</protein>
<dbReference type="GO" id="GO:0015074">
    <property type="term" value="P:DNA integration"/>
    <property type="evidence" value="ECO:0007669"/>
    <property type="project" value="UniProtKB-KW"/>
</dbReference>
<keyword evidence="14" id="KW-1185">Reference proteome</keyword>
<feature type="domain" description="Core-binding (CB)" evidence="11">
    <location>
        <begin position="9"/>
        <end position="117"/>
    </location>
</feature>
<evidence type="ECO:0000256" key="4">
    <source>
        <dbReference type="ARBA" id="ARBA00022829"/>
    </source>
</evidence>
<dbReference type="Pfam" id="PF00589">
    <property type="entry name" value="Phage_integrase"/>
    <property type="match status" value="1"/>
</dbReference>
<keyword evidence="5" id="KW-0229">DNA integration</keyword>
<dbReference type="EMBL" id="UHFN01000002">
    <property type="protein sequence ID" value="SUN58172.1"/>
    <property type="molecule type" value="Genomic_DNA"/>
</dbReference>
<keyword evidence="7" id="KW-0233">DNA recombination</keyword>
<evidence type="ECO:0000256" key="1">
    <source>
        <dbReference type="ARBA" id="ARBA00004496"/>
    </source>
</evidence>
<dbReference type="NCBIfam" id="NF003462">
    <property type="entry name" value="PRK05084.1"/>
    <property type="match status" value="1"/>
</dbReference>
<dbReference type="InterPro" id="IPR011010">
    <property type="entry name" value="DNA_brk_join_enz"/>
</dbReference>
<evidence type="ECO:0000256" key="2">
    <source>
        <dbReference type="ARBA" id="ARBA00022490"/>
    </source>
</evidence>
<evidence type="ECO:0000313" key="13">
    <source>
        <dbReference type="EMBL" id="SUN58225.1"/>
    </source>
</evidence>
<keyword evidence="8" id="KW-0131">Cell cycle</keyword>
<dbReference type="EMBL" id="UHFN01000004">
    <property type="protein sequence ID" value="SUN58225.1"/>
    <property type="molecule type" value="Genomic_DNA"/>
</dbReference>
<sequence>MEYIQSYLEEMPFYVNEYYRSKVVQGRSQKTLYEYLKEYKRFFSWLIEADLTSADTIKDIQLDTLANLSKKDMESFIVYLRERNLLNNSAQAKNKTLSEKTISRTLISLSSLFNYLTIESEDEHGQPYFDRNVMKKIKLSKKTQTLQARAASMKSQLFLGDQTQAFIDFIEFEYPKKISNRALASYNINKERDLAIISLFLATGIRLSEATNTNLTDLNLNDLTVNVVRKGGENDTVSIAPLAKRYLKEYLEIREKRYKVGKSLSKEEKANIKDSKERLDTERALFLSIQSGVPRRLGSAAIERTVSKYSECFGIRVTPHKLRHTLATRLYGATKDPVLLAHQLGHRGGNTQSVTTYAHILNDDTQRALHDL</sequence>
<feature type="domain" description="Tyr recombinase" evidence="10">
    <location>
        <begin position="165"/>
        <end position="371"/>
    </location>
</feature>
<keyword evidence="6 9" id="KW-0238">DNA-binding</keyword>
<reference evidence="12 14" key="1">
    <citation type="submission" date="2018-06" db="EMBL/GenBank/DDBJ databases">
        <authorList>
            <consortium name="Pathogen Informatics"/>
            <person name="Doyle S."/>
        </authorList>
    </citation>
    <scope>NUCLEOTIDE SEQUENCE [LARGE SCALE GENOMIC DNA]</scope>
    <source>
        <strain evidence="12 14">NCTC12224</strain>
    </source>
</reference>
<dbReference type="InterPro" id="IPR010998">
    <property type="entry name" value="Integrase_recombinase_N"/>
</dbReference>
<dbReference type="Gene3D" id="1.10.443.10">
    <property type="entry name" value="Intergrase catalytic core"/>
    <property type="match status" value="1"/>
</dbReference>
<gene>
    <name evidence="12" type="primary">xerS_2</name>
    <name evidence="13" type="synonym">xerS_3</name>
    <name evidence="12" type="ORF">NCTC12224_00196</name>
    <name evidence="13" type="ORF">NCTC12224_00251</name>
</gene>
<dbReference type="InterPro" id="IPR002104">
    <property type="entry name" value="Integrase_catalytic"/>
</dbReference>
<evidence type="ECO:0000256" key="7">
    <source>
        <dbReference type="ARBA" id="ARBA00023172"/>
    </source>
</evidence>
<keyword evidence="3" id="KW-0132">Cell division</keyword>
<evidence type="ECO:0000256" key="3">
    <source>
        <dbReference type="ARBA" id="ARBA00022618"/>
    </source>
</evidence>
<dbReference type="PROSITE" id="PS51900">
    <property type="entry name" value="CB"/>
    <property type="match status" value="1"/>
</dbReference>